<evidence type="ECO:0000313" key="2">
    <source>
        <dbReference type="Proteomes" id="UP000318102"/>
    </source>
</evidence>
<organism evidence="1 2">
    <name type="scientific">Paenibacillus agilis</name>
    <dbReference type="NCBI Taxonomy" id="3020863"/>
    <lineage>
        <taxon>Bacteria</taxon>
        <taxon>Bacillati</taxon>
        <taxon>Bacillota</taxon>
        <taxon>Bacilli</taxon>
        <taxon>Bacillales</taxon>
        <taxon>Paenibacillaceae</taxon>
        <taxon>Paenibacillus</taxon>
    </lineage>
</organism>
<reference evidence="1 2" key="1">
    <citation type="submission" date="2019-07" db="EMBL/GenBank/DDBJ databases">
        <authorList>
            <person name="Kim J."/>
        </authorList>
    </citation>
    <scope>NUCLEOTIDE SEQUENCE [LARGE SCALE GENOMIC DNA]</scope>
    <source>
        <strain evidence="1 2">N4</strain>
    </source>
</reference>
<name>A0A559IEG9_9BACL</name>
<accession>A0A559IEG9</accession>
<gene>
    <name evidence="1" type="ORF">FPZ44_24210</name>
</gene>
<dbReference type="AlphaFoldDB" id="A0A559IEG9"/>
<evidence type="ECO:0000313" key="1">
    <source>
        <dbReference type="EMBL" id="TVX86049.1"/>
    </source>
</evidence>
<proteinExistence type="predicted"/>
<keyword evidence="2" id="KW-1185">Reference proteome</keyword>
<protein>
    <submittedName>
        <fullName evidence="1">Uncharacterized protein</fullName>
    </submittedName>
</protein>
<comment type="caution">
    <text evidence="1">The sequence shown here is derived from an EMBL/GenBank/DDBJ whole genome shotgun (WGS) entry which is preliminary data.</text>
</comment>
<dbReference type="EMBL" id="VNJK01000006">
    <property type="protein sequence ID" value="TVX86049.1"/>
    <property type="molecule type" value="Genomic_DNA"/>
</dbReference>
<dbReference type="RefSeq" id="WP_144994834.1">
    <property type="nucleotide sequence ID" value="NZ_VNJK01000006.1"/>
</dbReference>
<dbReference type="Proteomes" id="UP000318102">
    <property type="component" value="Unassembled WGS sequence"/>
</dbReference>
<sequence>MSKQVRYNNETRKLETNHNAWLSDYELYVLEEALTIRIAQATATRNKCGIPADDMARDINQNIQAMRSIAEKFGMKIII</sequence>